<dbReference type="GO" id="GO:0070004">
    <property type="term" value="F:cysteine-type exopeptidase activity"/>
    <property type="evidence" value="ECO:0007669"/>
    <property type="project" value="InterPro"/>
</dbReference>
<keyword evidence="3 6" id="KW-0645">Protease</keyword>
<evidence type="ECO:0000313" key="7">
    <source>
        <dbReference type="EMBL" id="RDC43960.1"/>
    </source>
</evidence>
<dbReference type="EC" id="3.4.-.-" evidence="6"/>
<dbReference type="Pfam" id="PF03577">
    <property type="entry name" value="Peptidase_C69"/>
    <property type="match status" value="1"/>
</dbReference>
<dbReference type="InterPro" id="IPR047804">
    <property type="entry name" value="C69_dipept_A-like"/>
</dbReference>
<evidence type="ECO:0000256" key="5">
    <source>
        <dbReference type="ARBA" id="ARBA00022997"/>
    </source>
</evidence>
<sequence length="523" mass="57903">MACTTLLVGRRATNDGSTIVARNEDGEDFSFDPKKMIVVMPEDQPRTYTGVASHLTIDLPDNPLRYTCTPNADPANGVWAETGINAANVSMSATETISANARVLGADPLVTYQPAVGKPGDANYKPEVPGGIGEENLPTITLPYIKSAREGVARLGMLVEKYGTYETNGVAFGDADEVWYWENIGGHHWIARRVPDDCYVVQPNRQGIDHFDLADALGDQHDYMCSADLAQWIRENDLLMDMPAHEDDAGETVEGLPRYFNARIAFSTYTWLDQLYNAPRKWYLCSRLTPSDPRFAGPAPEFGPESLDIPWAMRPDKKLSASDVKDLLATTYDGTEYDPYGTKGTPETRHQYRYVGIDRTSECSILCIRPNAPKALRGVHWFAPASGPFNTAVALYANVKELPAYLDTPTEVTTDSLYWNNRLVAGLSDPQFFESYEAIQGYRLNTMAQGYQSLHETDAALEKLAAEGKANLDDMDDPTVIAELERANQALVDSVQTQTRALLGTVLDQRTVTMKNAFNMNDH</sequence>
<evidence type="ECO:0000313" key="8">
    <source>
        <dbReference type="Proteomes" id="UP000253805"/>
    </source>
</evidence>
<dbReference type="InterPro" id="IPR005322">
    <property type="entry name" value="Peptidase_C69"/>
</dbReference>
<name>A0A369P1E4_9ACTN</name>
<dbReference type="Gene3D" id="3.60.60.10">
    <property type="entry name" value="Penicillin V Acylase, Chain A"/>
    <property type="match status" value="1"/>
</dbReference>
<dbReference type="PANTHER" id="PTHR12994:SF17">
    <property type="entry name" value="LD30995P"/>
    <property type="match status" value="1"/>
</dbReference>
<dbReference type="NCBIfam" id="NF033678">
    <property type="entry name" value="C69_fam_dipept"/>
    <property type="match status" value="1"/>
</dbReference>
<evidence type="ECO:0000256" key="4">
    <source>
        <dbReference type="ARBA" id="ARBA00022801"/>
    </source>
</evidence>
<comment type="similarity">
    <text evidence="2 6">Belongs to the peptidase C69 family.</text>
</comment>
<organism evidence="7 8">
    <name type="scientific">Adlercreutzia equolifaciens subsp. celatus</name>
    <dbReference type="NCBI Taxonomy" id="394340"/>
    <lineage>
        <taxon>Bacteria</taxon>
        <taxon>Bacillati</taxon>
        <taxon>Actinomycetota</taxon>
        <taxon>Coriobacteriia</taxon>
        <taxon>Eggerthellales</taxon>
        <taxon>Eggerthellaceae</taxon>
        <taxon>Adlercreutzia</taxon>
    </lineage>
</organism>
<evidence type="ECO:0000256" key="3">
    <source>
        <dbReference type="ARBA" id="ARBA00022670"/>
    </source>
</evidence>
<accession>A0A369P1E4</accession>
<dbReference type="AlphaFoldDB" id="A0A369P1E4"/>
<dbReference type="GO" id="GO:0006508">
    <property type="term" value="P:proteolysis"/>
    <property type="evidence" value="ECO:0007669"/>
    <property type="project" value="UniProtKB-KW"/>
</dbReference>
<dbReference type="RefSeq" id="WP_114549141.1">
    <property type="nucleotide sequence ID" value="NZ_PPUT01000016.1"/>
</dbReference>
<keyword evidence="5 6" id="KW-0224">Dipeptidase</keyword>
<dbReference type="EMBL" id="PPUT01000016">
    <property type="protein sequence ID" value="RDC43960.1"/>
    <property type="molecule type" value="Genomic_DNA"/>
</dbReference>
<dbReference type="Proteomes" id="UP000253805">
    <property type="component" value="Unassembled WGS sequence"/>
</dbReference>
<keyword evidence="4 6" id="KW-0378">Hydrolase</keyword>
<comment type="caution">
    <text evidence="7">The sequence shown here is derived from an EMBL/GenBank/DDBJ whole genome shotgun (WGS) entry which is preliminary data.</text>
</comment>
<evidence type="ECO:0000256" key="6">
    <source>
        <dbReference type="RuleBase" id="RU364089"/>
    </source>
</evidence>
<evidence type="ECO:0000256" key="2">
    <source>
        <dbReference type="ARBA" id="ARBA00007225"/>
    </source>
</evidence>
<reference evidence="7 8" key="1">
    <citation type="journal article" date="2018" name="Elife">
        <title>Discovery and characterization of a prevalent human gut bacterial enzyme sufficient for the inactivation of a family of plant toxins.</title>
        <authorList>
            <person name="Koppel N."/>
            <person name="Bisanz J.E."/>
            <person name="Pandelia M.E."/>
            <person name="Turnbaugh P.J."/>
            <person name="Balskus E.P."/>
        </authorList>
    </citation>
    <scope>NUCLEOTIDE SEQUENCE [LARGE SCALE GENOMIC DNA]</scope>
    <source>
        <strain evidence="7 8">OB21 GAM 11</strain>
    </source>
</reference>
<comment type="catalytic activity">
    <reaction evidence="1">
        <text>an L-aminoacyl-L-amino acid + H2O = 2 an L-alpha-amino acid</text>
        <dbReference type="Rhea" id="RHEA:48940"/>
        <dbReference type="ChEBI" id="CHEBI:15377"/>
        <dbReference type="ChEBI" id="CHEBI:59869"/>
        <dbReference type="ChEBI" id="CHEBI:77460"/>
        <dbReference type="EC" id="3.4.13.19"/>
    </reaction>
</comment>
<protein>
    <recommendedName>
        <fullName evidence="6">Dipeptidase</fullName>
        <ecNumber evidence="6">3.4.-.-</ecNumber>
    </recommendedName>
</protein>
<dbReference type="PANTHER" id="PTHR12994">
    <property type="entry name" value="SECERNIN"/>
    <property type="match status" value="1"/>
</dbReference>
<gene>
    <name evidence="7" type="ORF">C1850_07000</name>
</gene>
<proteinExistence type="inferred from homology"/>
<dbReference type="GO" id="GO:0016805">
    <property type="term" value="F:dipeptidase activity"/>
    <property type="evidence" value="ECO:0007669"/>
    <property type="project" value="UniProtKB-KW"/>
</dbReference>
<evidence type="ECO:0000256" key="1">
    <source>
        <dbReference type="ARBA" id="ARBA00001670"/>
    </source>
</evidence>